<proteinExistence type="predicted"/>
<dbReference type="EMBL" id="BQNB010014701">
    <property type="protein sequence ID" value="GJT31381.1"/>
    <property type="molecule type" value="Genomic_DNA"/>
</dbReference>
<protein>
    <submittedName>
        <fullName evidence="1">Uncharacterized protein</fullName>
    </submittedName>
</protein>
<keyword evidence="2" id="KW-1185">Reference proteome</keyword>
<organism evidence="1 2">
    <name type="scientific">Tanacetum coccineum</name>
    <dbReference type="NCBI Taxonomy" id="301880"/>
    <lineage>
        <taxon>Eukaryota</taxon>
        <taxon>Viridiplantae</taxon>
        <taxon>Streptophyta</taxon>
        <taxon>Embryophyta</taxon>
        <taxon>Tracheophyta</taxon>
        <taxon>Spermatophyta</taxon>
        <taxon>Magnoliopsida</taxon>
        <taxon>eudicotyledons</taxon>
        <taxon>Gunneridae</taxon>
        <taxon>Pentapetalae</taxon>
        <taxon>asterids</taxon>
        <taxon>campanulids</taxon>
        <taxon>Asterales</taxon>
        <taxon>Asteraceae</taxon>
        <taxon>Asteroideae</taxon>
        <taxon>Anthemideae</taxon>
        <taxon>Anthemidinae</taxon>
        <taxon>Tanacetum</taxon>
    </lineage>
</organism>
<dbReference type="Proteomes" id="UP001151760">
    <property type="component" value="Unassembled WGS sequence"/>
</dbReference>
<evidence type="ECO:0000313" key="1">
    <source>
        <dbReference type="EMBL" id="GJT31381.1"/>
    </source>
</evidence>
<sequence length="155" mass="18114">MNLREAIVKEEIDDVNDDTLQSYTQEFEKKAQEERKLYIDVVEKSVKDIIKDEVKSQLPQILPKEVLDFSTPVIQSTITKSLENVFLAESFSQPKSTYEAEESLTEFELKKILLDKMERSESYKTALEHKELYERLIKSYNLDQGFLHTYGKANP</sequence>
<comment type="caution">
    <text evidence="1">The sequence shown here is derived from an EMBL/GenBank/DDBJ whole genome shotgun (WGS) entry which is preliminary data.</text>
</comment>
<name>A0ABQ5CZP7_9ASTR</name>
<reference evidence="1" key="2">
    <citation type="submission" date="2022-01" db="EMBL/GenBank/DDBJ databases">
        <authorList>
            <person name="Yamashiro T."/>
            <person name="Shiraishi A."/>
            <person name="Satake H."/>
            <person name="Nakayama K."/>
        </authorList>
    </citation>
    <scope>NUCLEOTIDE SEQUENCE</scope>
</reference>
<gene>
    <name evidence="1" type="ORF">Tco_0911656</name>
</gene>
<reference evidence="1" key="1">
    <citation type="journal article" date="2022" name="Int. J. Mol. Sci.">
        <title>Draft Genome of Tanacetum Coccineum: Genomic Comparison of Closely Related Tanacetum-Family Plants.</title>
        <authorList>
            <person name="Yamashiro T."/>
            <person name="Shiraishi A."/>
            <person name="Nakayama K."/>
            <person name="Satake H."/>
        </authorList>
    </citation>
    <scope>NUCLEOTIDE SEQUENCE</scope>
</reference>
<accession>A0ABQ5CZP7</accession>
<evidence type="ECO:0000313" key="2">
    <source>
        <dbReference type="Proteomes" id="UP001151760"/>
    </source>
</evidence>